<dbReference type="EMBL" id="CP019609">
    <property type="protein sequence ID" value="AQP53655.1"/>
    <property type="molecule type" value="Genomic_DNA"/>
</dbReference>
<dbReference type="Gene3D" id="3.40.50.720">
    <property type="entry name" value="NAD(P)-binding Rossmann-like Domain"/>
    <property type="match status" value="1"/>
</dbReference>
<dbReference type="Pfam" id="PF08240">
    <property type="entry name" value="ADH_N"/>
    <property type="match status" value="1"/>
</dbReference>
<dbReference type="Proteomes" id="UP000188246">
    <property type="component" value="Chromosome"/>
</dbReference>
<dbReference type="PANTHER" id="PTHR43677:SF1">
    <property type="entry name" value="ACRYLYL-COA REDUCTASE ACUI-RELATED"/>
    <property type="match status" value="1"/>
</dbReference>
<dbReference type="InterPro" id="IPR020843">
    <property type="entry name" value="ER"/>
</dbReference>
<dbReference type="STRING" id="633807.BW732_04990"/>
<protein>
    <submittedName>
        <fullName evidence="1">NADPH:quinone reductase</fullName>
    </submittedName>
</protein>
<dbReference type="Pfam" id="PF00107">
    <property type="entry name" value="ADH_zinc_N"/>
    <property type="match status" value="1"/>
</dbReference>
<dbReference type="OrthoDB" id="9782155at2"/>
<dbReference type="SUPFAM" id="SSF51735">
    <property type="entry name" value="NAD(P)-binding Rossmann-fold domains"/>
    <property type="match status" value="1"/>
</dbReference>
<accession>A0A1Q2D5V4</accession>
<dbReference type="RefSeq" id="WP_077275741.1">
    <property type="nucleotide sequence ID" value="NZ_CP019609.1"/>
</dbReference>
<dbReference type="GO" id="GO:0043957">
    <property type="term" value="F:acryloyl-CoA reductase (NADPH) activity"/>
    <property type="evidence" value="ECO:0007669"/>
    <property type="project" value="TreeGrafter"/>
</dbReference>
<dbReference type="Gene3D" id="3.90.180.10">
    <property type="entry name" value="Medium-chain alcohol dehydrogenases, catalytic domain"/>
    <property type="match status" value="1"/>
</dbReference>
<dbReference type="CDD" id="cd05280">
    <property type="entry name" value="MDR_yhdh_yhfp"/>
    <property type="match status" value="1"/>
</dbReference>
<name>A0A1Q2D5V4_9ENTE</name>
<dbReference type="InterPro" id="IPR051397">
    <property type="entry name" value="Zn-ADH-like_protein"/>
</dbReference>
<proteinExistence type="predicted"/>
<dbReference type="InterPro" id="IPR014188">
    <property type="entry name" value="Acrylyl-CoA_reductase_AcuI"/>
</dbReference>
<dbReference type="SUPFAM" id="SSF50129">
    <property type="entry name" value="GroES-like"/>
    <property type="match status" value="1"/>
</dbReference>
<dbReference type="InterPro" id="IPR036291">
    <property type="entry name" value="NAD(P)-bd_dom_sf"/>
</dbReference>
<dbReference type="PANTHER" id="PTHR43677">
    <property type="entry name" value="SHORT-CHAIN DEHYDROGENASE/REDUCTASE"/>
    <property type="match status" value="1"/>
</dbReference>
<dbReference type="AlphaFoldDB" id="A0A1Q2D5V4"/>
<dbReference type="KEGG" id="vpi:BW732_04990"/>
<dbReference type="InterPro" id="IPR013154">
    <property type="entry name" value="ADH-like_N"/>
</dbReference>
<dbReference type="SMART" id="SM00829">
    <property type="entry name" value="PKS_ER"/>
    <property type="match status" value="1"/>
</dbReference>
<sequence>MDKFKALLLTKTDGQVQADVTTCDVSQLSEGDTLIKVSYSAINYKDALATKTKSGVIRHFPMIPGIDLAGEVIETTSDKLKVGDKVVVTGQGTGVSHTGGLSEIARIPSEWILPLPTGLSEKESMFFGTAGITAMHAIQRLEVEGLAGNYDTPVMVSGATGGVGSLAIILLASLGYKNIIAISRKEETVDYLKSIGATQVISPAELESEKKRPLEKQQVSYMIDTVGGALVENVLPKVNYGGAVALCGNASGIAFSTTVLPFILRGIALVGVDSVQLSGETKAALWTRISESVNRELLANLRVNDCDLTTILDTVSELLAGTHTGRTVVAVQ</sequence>
<dbReference type="InterPro" id="IPR011032">
    <property type="entry name" value="GroES-like_sf"/>
</dbReference>
<keyword evidence="2" id="KW-1185">Reference proteome</keyword>
<evidence type="ECO:0000313" key="1">
    <source>
        <dbReference type="EMBL" id="AQP53655.1"/>
    </source>
</evidence>
<reference evidence="1 2" key="1">
    <citation type="journal article" date="2010" name="Int. J. Syst. Evol. Microbiol.">
        <title>Vagococcus penaei sp. nov., isolated from spoilage microbiota of cooked shrimp (Penaeus vannamei).</title>
        <authorList>
            <person name="Jaffres E."/>
            <person name="Prevost H."/>
            <person name="Rossero A."/>
            <person name="Joffraud J.J."/>
            <person name="Dousset X."/>
        </authorList>
    </citation>
    <scope>NUCLEOTIDE SEQUENCE [LARGE SCALE GENOMIC DNA]</scope>
    <source>
        <strain evidence="1 2">CD276</strain>
    </source>
</reference>
<dbReference type="InterPro" id="IPR013149">
    <property type="entry name" value="ADH-like_C"/>
</dbReference>
<evidence type="ECO:0000313" key="2">
    <source>
        <dbReference type="Proteomes" id="UP000188246"/>
    </source>
</evidence>
<dbReference type="NCBIfam" id="TIGR02823">
    <property type="entry name" value="oxido_YhdH"/>
    <property type="match status" value="1"/>
</dbReference>
<organism evidence="1 2">
    <name type="scientific">Vagococcus penaei</name>
    <dbReference type="NCBI Taxonomy" id="633807"/>
    <lineage>
        <taxon>Bacteria</taxon>
        <taxon>Bacillati</taxon>
        <taxon>Bacillota</taxon>
        <taxon>Bacilli</taxon>
        <taxon>Lactobacillales</taxon>
        <taxon>Enterococcaceae</taxon>
        <taxon>Vagococcus</taxon>
    </lineage>
</organism>
<gene>
    <name evidence="1" type="ORF">BW732_04990</name>
</gene>